<evidence type="ECO:0000256" key="3">
    <source>
        <dbReference type="ARBA" id="ARBA00023004"/>
    </source>
</evidence>
<dbReference type="GO" id="GO:0016132">
    <property type="term" value="P:brassinosteroid biosynthetic process"/>
    <property type="evidence" value="ECO:0007669"/>
    <property type="project" value="TreeGrafter"/>
</dbReference>
<name>A0AAW0MIQ8_QUESU</name>
<comment type="caution">
    <text evidence="4">The sequence shown here is derived from an EMBL/GenBank/DDBJ whole genome shotgun (WGS) entry which is preliminary data.</text>
</comment>
<dbReference type="AlphaFoldDB" id="A0AAW0MIQ8"/>
<dbReference type="GO" id="GO:0010268">
    <property type="term" value="P:brassinosteroid homeostasis"/>
    <property type="evidence" value="ECO:0007669"/>
    <property type="project" value="TreeGrafter"/>
</dbReference>
<dbReference type="GO" id="GO:0004497">
    <property type="term" value="F:monooxygenase activity"/>
    <property type="evidence" value="ECO:0007669"/>
    <property type="project" value="InterPro"/>
</dbReference>
<evidence type="ECO:0000256" key="1">
    <source>
        <dbReference type="ARBA" id="ARBA00010617"/>
    </source>
</evidence>
<protein>
    <submittedName>
        <fullName evidence="4">Cytochrome p450 85a1</fullName>
    </submittedName>
</protein>
<dbReference type="PANTHER" id="PTHR24286:SF105">
    <property type="entry name" value="CYTOCHROME P450 85A-LIKE"/>
    <property type="match status" value="1"/>
</dbReference>
<keyword evidence="2" id="KW-0479">Metal-binding</keyword>
<reference evidence="4" key="2">
    <citation type="journal article" date="2018" name="Sci. Data">
        <title>The draft genome sequence of cork oak.</title>
        <authorList>
            <person name="Ramos A.M."/>
            <person name="Usie A."/>
            <person name="Barbosa P."/>
            <person name="Barros P.M."/>
            <person name="Capote T."/>
            <person name="Chaves I."/>
            <person name="Simoes F."/>
            <person name="Abreu I."/>
            <person name="Carrasquinho I."/>
            <person name="Faro C."/>
            <person name="Guimaraes J.B."/>
            <person name="Mendonca D."/>
            <person name="Nobrega F."/>
            <person name="Rodrigues L."/>
            <person name="Saibo N.J.M."/>
            <person name="Varela M.C."/>
            <person name="Egas C."/>
            <person name="Matos J."/>
            <person name="Miguel C.M."/>
            <person name="Oliveira M.M."/>
            <person name="Ricardo C.P."/>
            <person name="Goncalves S."/>
        </authorList>
    </citation>
    <scope>NUCLEOTIDE SEQUENCE [LARGE SCALE GENOMIC DNA]</scope>
    <source>
        <strain evidence="4">HL8</strain>
    </source>
</reference>
<dbReference type="SUPFAM" id="SSF48264">
    <property type="entry name" value="Cytochrome P450"/>
    <property type="match status" value="1"/>
</dbReference>
<dbReference type="InterPro" id="IPR036396">
    <property type="entry name" value="Cyt_P450_sf"/>
</dbReference>
<dbReference type="EMBL" id="PKMF04000002">
    <property type="protein sequence ID" value="KAK7861484.1"/>
    <property type="molecule type" value="Genomic_DNA"/>
</dbReference>
<keyword evidence="3" id="KW-0408">Iron</keyword>
<dbReference type="GO" id="GO:0016125">
    <property type="term" value="P:sterol metabolic process"/>
    <property type="evidence" value="ECO:0007669"/>
    <property type="project" value="TreeGrafter"/>
</dbReference>
<evidence type="ECO:0000313" key="4">
    <source>
        <dbReference type="EMBL" id="KAK7861484.1"/>
    </source>
</evidence>
<accession>A0AAW0MIQ8</accession>
<proteinExistence type="inferred from homology"/>
<organism evidence="4">
    <name type="scientific">Quercus suber</name>
    <name type="common">Cork oak</name>
    <dbReference type="NCBI Taxonomy" id="58331"/>
    <lineage>
        <taxon>Eukaryota</taxon>
        <taxon>Viridiplantae</taxon>
        <taxon>Streptophyta</taxon>
        <taxon>Embryophyta</taxon>
        <taxon>Tracheophyta</taxon>
        <taxon>Spermatophyta</taxon>
        <taxon>Magnoliopsida</taxon>
        <taxon>eudicotyledons</taxon>
        <taxon>Gunneridae</taxon>
        <taxon>Pentapetalae</taxon>
        <taxon>rosids</taxon>
        <taxon>fabids</taxon>
        <taxon>Fagales</taxon>
        <taxon>Fagaceae</taxon>
        <taxon>Quercus</taxon>
    </lineage>
</organism>
<dbReference type="GO" id="GO:0005506">
    <property type="term" value="F:iron ion binding"/>
    <property type="evidence" value="ECO:0007669"/>
    <property type="project" value="InterPro"/>
</dbReference>
<gene>
    <name evidence="4" type="primary">CYP85A1_0</name>
    <name evidence="4" type="ORF">CFP56_011228</name>
</gene>
<dbReference type="GO" id="GO:0016705">
    <property type="term" value="F:oxidoreductase activity, acting on paired donors, with incorporation or reduction of molecular oxygen"/>
    <property type="evidence" value="ECO:0007669"/>
    <property type="project" value="InterPro"/>
</dbReference>
<reference evidence="4" key="3">
    <citation type="submission" date="2023-07" db="EMBL/GenBank/DDBJ databases">
        <title>An improved reference 1 genome and first organelle genomes of Quercus suber.</title>
        <authorList>
            <consortium name="Genosuber Consortium"/>
            <person name="Usie A."/>
            <person name="Serra O."/>
            <person name="Barros P."/>
        </authorList>
    </citation>
    <scope>NUCLEOTIDE SEQUENCE</scope>
    <source>
        <strain evidence="4">HL8</strain>
        <tissue evidence="4">Leaves</tissue>
    </source>
</reference>
<comment type="similarity">
    <text evidence="1">Belongs to the cytochrome P450 family.</text>
</comment>
<sequence>MGWPLFGETVDFLKYGPDFMKKHSAKYGSVFKSHILGCPTVISMDQELNRYILMNEGKGLVPGYPQSMLDVMGKTNIAAVHGSAPKFIRGSLLSLMAFYVAFRQIIIAECDLIYEAFDKVATAALSLPINIPGRSYYQGLQTRKNIHKIFRQIVEERKASRKTHNDMFAELIGNEKSRYRYETVSVTTMMAIKYLHDHPKALQELKVILETSSLATIVNGLLGKITQDVELNGMFNNLMDKCLESHSYCFLFGAGGGLCPGKELGMVKVSTFLHYYVTKYRWEEVEEVEIIKFPRVEVPNGLHVRIR</sequence>
<dbReference type="GO" id="GO:0020037">
    <property type="term" value="F:heme binding"/>
    <property type="evidence" value="ECO:0007669"/>
    <property type="project" value="InterPro"/>
</dbReference>
<reference evidence="4" key="1">
    <citation type="submission" date="2017-12" db="EMBL/GenBank/DDBJ databases">
        <authorList>
            <person name="Barbosa P."/>
            <person name="Usie A."/>
            <person name="Ramos A.M."/>
        </authorList>
    </citation>
    <scope>NUCLEOTIDE SEQUENCE</scope>
    <source>
        <strain evidence="4">HL8</strain>
        <tissue evidence="4">Leaves</tissue>
    </source>
</reference>
<evidence type="ECO:0000256" key="2">
    <source>
        <dbReference type="ARBA" id="ARBA00022723"/>
    </source>
</evidence>
<dbReference type="PANTHER" id="PTHR24286">
    <property type="entry name" value="CYTOCHROME P450 26"/>
    <property type="match status" value="1"/>
</dbReference>
<dbReference type="Gene3D" id="1.10.630.10">
    <property type="entry name" value="Cytochrome P450"/>
    <property type="match status" value="1"/>
</dbReference>